<reference evidence="1" key="1">
    <citation type="submission" date="2021-01" db="EMBL/GenBank/DDBJ databases">
        <title>Ramlibacter sp. strain AW1 16S ribosomal RNA gene Genome sequencing and assembly.</title>
        <authorList>
            <person name="Kang M."/>
        </authorList>
    </citation>
    <scope>NUCLEOTIDE SEQUENCE</scope>
    <source>
        <strain evidence="1">AW1</strain>
    </source>
</reference>
<accession>A0A936ZWR3</accession>
<protein>
    <submittedName>
        <fullName evidence="1">Uncharacterized protein</fullName>
    </submittedName>
</protein>
<gene>
    <name evidence="1" type="ORF">JI739_19395</name>
</gene>
<evidence type="ECO:0000313" key="2">
    <source>
        <dbReference type="Proteomes" id="UP000613011"/>
    </source>
</evidence>
<dbReference type="EMBL" id="JAEQNA010000008">
    <property type="protein sequence ID" value="MBL0422520.1"/>
    <property type="molecule type" value="Genomic_DNA"/>
</dbReference>
<comment type="caution">
    <text evidence="1">The sequence shown here is derived from an EMBL/GenBank/DDBJ whole genome shotgun (WGS) entry which is preliminary data.</text>
</comment>
<dbReference type="AlphaFoldDB" id="A0A936ZWR3"/>
<dbReference type="Proteomes" id="UP000613011">
    <property type="component" value="Unassembled WGS sequence"/>
</dbReference>
<sequence length="62" mass="6769">MPEDAVPYTKCWDDALEQVMVYIEPEAEQLKSILTALESGRLDFGALQDYGGTAGGYSEVPV</sequence>
<name>A0A936ZWR3_9BURK</name>
<keyword evidence="2" id="KW-1185">Reference proteome</keyword>
<proteinExistence type="predicted"/>
<organism evidence="1 2">
    <name type="scientific">Ramlibacter aurantiacus</name>
    <dbReference type="NCBI Taxonomy" id="2801330"/>
    <lineage>
        <taxon>Bacteria</taxon>
        <taxon>Pseudomonadati</taxon>
        <taxon>Pseudomonadota</taxon>
        <taxon>Betaproteobacteria</taxon>
        <taxon>Burkholderiales</taxon>
        <taxon>Comamonadaceae</taxon>
        <taxon>Ramlibacter</taxon>
    </lineage>
</organism>
<evidence type="ECO:0000313" key="1">
    <source>
        <dbReference type="EMBL" id="MBL0422520.1"/>
    </source>
</evidence>